<keyword evidence="1" id="KW-0547">Nucleotide-binding</keyword>
<feature type="region of interest" description="Disordered" evidence="4">
    <location>
        <begin position="1"/>
        <end position="27"/>
    </location>
</feature>
<name>A0AB39UGL2_9BIFI</name>
<dbReference type="EMBL" id="CP129682">
    <property type="protein sequence ID" value="XDS48106.1"/>
    <property type="molecule type" value="Genomic_DNA"/>
</dbReference>
<dbReference type="InterPro" id="IPR041222">
    <property type="entry name" value="PriA_3primeBD"/>
</dbReference>
<dbReference type="InterPro" id="IPR042115">
    <property type="entry name" value="PriA_3primeBD_sf"/>
</dbReference>
<evidence type="ECO:0000256" key="1">
    <source>
        <dbReference type="ARBA" id="ARBA00022741"/>
    </source>
</evidence>
<dbReference type="KEGG" id="bfk:QN062_03085"/>
<evidence type="ECO:0000256" key="3">
    <source>
        <dbReference type="ARBA" id="ARBA00023125"/>
    </source>
</evidence>
<dbReference type="RefSeq" id="WP_369342142.1">
    <property type="nucleotide sequence ID" value="NZ_CP129675.1"/>
</dbReference>
<reference evidence="7" key="1">
    <citation type="submission" date="2023-07" db="EMBL/GenBank/DDBJ databases">
        <title>Bifidobacterium aquikefiriaerophilum sp. nov. and Bifidobacterium eccum sp. nov., isolated from water kefir.</title>
        <authorList>
            <person name="Breselge S."/>
            <person name="Bellassi P."/>
            <person name="Barcenilla C."/>
            <person name="Alvarez-Ordonez A."/>
            <person name="Morelli L."/>
            <person name="Cotter P.D."/>
        </authorList>
    </citation>
    <scope>NUCLEOTIDE SEQUENCE</scope>
    <source>
        <strain evidence="8">WK012_4_13</strain>
        <strain evidence="7">WK013_4_14</strain>
        <strain evidence="6">WK048_4_13</strain>
    </source>
</reference>
<keyword evidence="3" id="KW-0238">DNA-binding</keyword>
<keyword evidence="2" id="KW-0067">ATP-binding</keyword>
<dbReference type="AlphaFoldDB" id="A0AB39UGL2"/>
<sequence length="760" mass="83570">MADSDAEQLALDGLAPRRRRRRTPAQRIAAERNPIAQVILDVQATQLGDTFDYLVQAKDDDAALPGVRVRVRFGRQLLFGFIWNRVQTSAVPPSTLRFIERVVSPSIAVSEQGRMDITDIARAYGGTRANILRMAVPPRVARVDAEQRLVTGRFAIGMSEPMKRDMRAWCDRRFESLRASYDHVEEVRRSLAAHAGSSFVWNVLPGVLRWARDASWTLMEALLLGKSAVMVLPDMRHVQDLSEVLQEAGLRPFAPAKGSQGAWDGDFAVLGAALPPEERYRAFQAVASGQVRCVIGTRAVMYAPVEGSGVFAIMDDNAYQNADGFMPYAHARGVLRLRARNHRGTFIDFSAVRSPMSQWEILDGSHEGNAVCGTSVNVQGLRTATQEQSPWIRWLNHEELSRLADLAIGARVPHTAVSVIQRALKLGPVLLSIPREHAVDVLCCTKCHRQARCNRCTGPLHADTHAGRVAHCLWCGAAAVDWKCTNCGNEGMRVLRVGAQGTAAELRGLFRNVPIVLSTPLQPRGIVTDIADRPQIVIATPGAEPRIRQTVGRRTEAEGASRRPERQQSSYQAVVILDAWTSLYALGVDARIDSLTDWMRAASLCLPRTMGGQVMLIGETDPACAQSLMLWDSGILARQELHDRVETALPPVVAAASVWGNRDAVMNAVNEVGAMRGERAAVQIHGEYVPALLGPVPIAPPRTLADRQLEGTHDRVRAIVRVAVADRDDLALRLRASVAKHMATRNPKELHFKMDPKDLM</sequence>
<dbReference type="EMBL" id="CP129675">
    <property type="protein sequence ID" value="XDS47186.1"/>
    <property type="molecule type" value="Genomic_DNA"/>
</dbReference>
<gene>
    <name evidence="8" type="ORF">QN062_03085</name>
    <name evidence="7" type="ORF">QN216_07095</name>
    <name evidence="6" type="ORF">QN217_03355</name>
</gene>
<dbReference type="PANTHER" id="PTHR30580">
    <property type="entry name" value="PRIMOSOMAL PROTEIN N"/>
    <property type="match status" value="1"/>
</dbReference>
<proteinExistence type="predicted"/>
<evidence type="ECO:0000313" key="8">
    <source>
        <dbReference type="EMBL" id="XDS51180.1"/>
    </source>
</evidence>
<evidence type="ECO:0000256" key="2">
    <source>
        <dbReference type="ARBA" id="ARBA00022840"/>
    </source>
</evidence>
<dbReference type="Pfam" id="PF17764">
    <property type="entry name" value="PriA_3primeBD"/>
    <property type="match status" value="1"/>
</dbReference>
<dbReference type="EMBL" id="CP129683">
    <property type="protein sequence ID" value="XDS51180.1"/>
    <property type="molecule type" value="Genomic_DNA"/>
</dbReference>
<evidence type="ECO:0000256" key="4">
    <source>
        <dbReference type="SAM" id="MobiDB-lite"/>
    </source>
</evidence>
<dbReference type="GO" id="GO:0003677">
    <property type="term" value="F:DNA binding"/>
    <property type="evidence" value="ECO:0007669"/>
    <property type="project" value="UniProtKB-KW"/>
</dbReference>
<evidence type="ECO:0000313" key="6">
    <source>
        <dbReference type="EMBL" id="XDS47186.1"/>
    </source>
</evidence>
<accession>A0AB39UGL2</accession>
<dbReference type="PANTHER" id="PTHR30580:SF0">
    <property type="entry name" value="PRIMOSOMAL PROTEIN N"/>
    <property type="match status" value="1"/>
</dbReference>
<protein>
    <submittedName>
        <fullName evidence="7">Primosomal protein N</fullName>
    </submittedName>
</protein>
<organism evidence="7">
    <name type="scientific">Bifidobacterium fermentum</name>
    <dbReference type="NCBI Taxonomy" id="3059035"/>
    <lineage>
        <taxon>Bacteria</taxon>
        <taxon>Bacillati</taxon>
        <taxon>Actinomycetota</taxon>
        <taxon>Actinomycetes</taxon>
        <taxon>Bifidobacteriales</taxon>
        <taxon>Bifidobacteriaceae</taxon>
        <taxon>Bifidobacterium</taxon>
    </lineage>
</organism>
<dbReference type="GO" id="GO:0043138">
    <property type="term" value="F:3'-5' DNA helicase activity"/>
    <property type="evidence" value="ECO:0007669"/>
    <property type="project" value="TreeGrafter"/>
</dbReference>
<evidence type="ECO:0000313" key="7">
    <source>
        <dbReference type="EMBL" id="XDS48106.1"/>
    </source>
</evidence>
<dbReference type="GO" id="GO:0006270">
    <property type="term" value="P:DNA replication initiation"/>
    <property type="evidence" value="ECO:0007669"/>
    <property type="project" value="TreeGrafter"/>
</dbReference>
<dbReference type="GO" id="GO:0005524">
    <property type="term" value="F:ATP binding"/>
    <property type="evidence" value="ECO:0007669"/>
    <property type="project" value="UniProtKB-KW"/>
</dbReference>
<evidence type="ECO:0000259" key="5">
    <source>
        <dbReference type="Pfam" id="PF17764"/>
    </source>
</evidence>
<dbReference type="Gene3D" id="3.40.1440.60">
    <property type="entry name" value="PriA, 3(prime) DNA-binding domain"/>
    <property type="match status" value="1"/>
</dbReference>
<feature type="domain" description="Primosomal protein N' 3' DNA-binding" evidence="5">
    <location>
        <begin position="37"/>
        <end position="137"/>
    </location>
</feature>
<dbReference type="GO" id="GO:0006302">
    <property type="term" value="P:double-strand break repair"/>
    <property type="evidence" value="ECO:0007669"/>
    <property type="project" value="TreeGrafter"/>
</dbReference>
<dbReference type="InterPro" id="IPR027417">
    <property type="entry name" value="P-loop_NTPase"/>
</dbReference>
<dbReference type="Gene3D" id="3.40.50.300">
    <property type="entry name" value="P-loop containing nucleotide triphosphate hydrolases"/>
    <property type="match status" value="1"/>
</dbReference>
<dbReference type="GO" id="GO:0006310">
    <property type="term" value="P:DNA recombination"/>
    <property type="evidence" value="ECO:0007669"/>
    <property type="project" value="TreeGrafter"/>
</dbReference>